<dbReference type="PROSITE" id="PS51462">
    <property type="entry name" value="NUDIX"/>
    <property type="match status" value="1"/>
</dbReference>
<dbReference type="EMBL" id="CP045699">
    <property type="protein sequence ID" value="QGA64889.1"/>
    <property type="molecule type" value="Genomic_DNA"/>
</dbReference>
<gene>
    <name evidence="9" type="ORF">GFB47_05380</name>
</gene>
<dbReference type="AlphaFoldDB" id="A0A5Q0THU7"/>
<dbReference type="GO" id="GO:0009132">
    <property type="term" value="P:nucleoside diphosphate metabolic process"/>
    <property type="evidence" value="ECO:0007669"/>
    <property type="project" value="InterPro"/>
</dbReference>
<comment type="similarity">
    <text evidence="3">Belongs to the Nudix hydrolase family. PCD1 subfamily.</text>
</comment>
<comment type="cofactor">
    <cofactor evidence="2">
        <name>Mg(2+)</name>
        <dbReference type="ChEBI" id="CHEBI:18420"/>
    </cofactor>
</comment>
<reference evidence="9 10" key="1">
    <citation type="submission" date="2019-10" db="EMBL/GenBank/DDBJ databases">
        <title>Vibrio sp. nov., isolated from Coralline algae surface.</title>
        <authorList>
            <person name="Geng Y."/>
            <person name="Zhang X."/>
        </authorList>
    </citation>
    <scope>NUCLEOTIDE SEQUENCE [LARGE SCALE GENOMIC DNA]</scope>
    <source>
        <strain evidence="9 10">SM1977</strain>
    </source>
</reference>
<accession>A0A5Q0THU7</accession>
<dbReference type="NCBIfam" id="NF007980">
    <property type="entry name" value="PRK10707.1"/>
    <property type="match status" value="1"/>
</dbReference>
<keyword evidence="4" id="KW-0479">Metal-binding</keyword>
<evidence type="ECO:0000256" key="6">
    <source>
        <dbReference type="ARBA" id="ARBA00022842"/>
    </source>
</evidence>
<dbReference type="RefSeq" id="WP_153447039.1">
    <property type="nucleotide sequence ID" value="NZ_CP045699.1"/>
</dbReference>
<organism evidence="9 10">
    <name type="scientific">Vibrio algicola</name>
    <dbReference type="NCBI Taxonomy" id="2662262"/>
    <lineage>
        <taxon>Bacteria</taxon>
        <taxon>Pseudomonadati</taxon>
        <taxon>Pseudomonadota</taxon>
        <taxon>Gammaproteobacteria</taxon>
        <taxon>Vibrionales</taxon>
        <taxon>Vibrionaceae</taxon>
        <taxon>Vibrio</taxon>
    </lineage>
</organism>
<evidence type="ECO:0000256" key="2">
    <source>
        <dbReference type="ARBA" id="ARBA00001946"/>
    </source>
</evidence>
<dbReference type="GO" id="GO:0010945">
    <property type="term" value="F:coenzyme A diphosphatase activity"/>
    <property type="evidence" value="ECO:0007669"/>
    <property type="project" value="InterPro"/>
</dbReference>
<evidence type="ECO:0000256" key="5">
    <source>
        <dbReference type="ARBA" id="ARBA00022801"/>
    </source>
</evidence>
<dbReference type="PANTHER" id="PTHR12992:SF11">
    <property type="entry name" value="MITOCHONDRIAL COENZYME A DIPHOSPHATASE NUDT8"/>
    <property type="match status" value="1"/>
</dbReference>
<feature type="domain" description="Nudix hydrolase" evidence="8">
    <location>
        <begin position="34"/>
        <end position="168"/>
    </location>
</feature>
<sequence>MTRDQLLRQFSLTTPSQYHADSLRRIAHLNKQSLRKAAVLIPCIDRPDGIYVLFTKRASHLKHHAGEVSFPGGKYELFDRSLADTALRETNEEVGVLTNQIQLLGQLPSLVTVSQFEITPFVALVKQDYRCVIDPNEVDSVFEVPANYLFNPQNLHTSTMILRGNQHPIFSIHYQKYFIWGVTGQIIQSLQNQLQFKP</sequence>
<protein>
    <submittedName>
        <fullName evidence="9">CoA pyrophosphatase</fullName>
    </submittedName>
</protein>
<dbReference type="Gene3D" id="3.90.79.10">
    <property type="entry name" value="Nucleoside Triphosphate Pyrophosphohydrolase"/>
    <property type="match status" value="1"/>
</dbReference>
<dbReference type="InterPro" id="IPR000086">
    <property type="entry name" value="NUDIX_hydrolase_dom"/>
</dbReference>
<dbReference type="SUPFAM" id="SSF55811">
    <property type="entry name" value="Nudix"/>
    <property type="match status" value="1"/>
</dbReference>
<dbReference type="InterPro" id="IPR045121">
    <property type="entry name" value="CoAse"/>
</dbReference>
<proteinExistence type="inferred from homology"/>
<comment type="cofactor">
    <cofactor evidence="1">
        <name>Mn(2+)</name>
        <dbReference type="ChEBI" id="CHEBI:29035"/>
    </cofactor>
</comment>
<dbReference type="Proteomes" id="UP000348942">
    <property type="component" value="Chromosome 1"/>
</dbReference>
<evidence type="ECO:0000313" key="10">
    <source>
        <dbReference type="Proteomes" id="UP000348942"/>
    </source>
</evidence>
<keyword evidence="7" id="KW-0464">Manganese</keyword>
<evidence type="ECO:0000256" key="1">
    <source>
        <dbReference type="ARBA" id="ARBA00001936"/>
    </source>
</evidence>
<dbReference type="CDD" id="cd03426">
    <property type="entry name" value="NUDIX_CoAse_Nudt7"/>
    <property type="match status" value="1"/>
</dbReference>
<keyword evidence="5" id="KW-0378">Hydrolase</keyword>
<evidence type="ECO:0000256" key="4">
    <source>
        <dbReference type="ARBA" id="ARBA00022723"/>
    </source>
</evidence>
<dbReference type="GO" id="GO:0030145">
    <property type="term" value="F:manganese ion binding"/>
    <property type="evidence" value="ECO:0007669"/>
    <property type="project" value="InterPro"/>
</dbReference>
<keyword evidence="6" id="KW-0460">Magnesium</keyword>
<dbReference type="PANTHER" id="PTHR12992">
    <property type="entry name" value="NUDIX HYDROLASE"/>
    <property type="match status" value="1"/>
</dbReference>
<dbReference type="GO" id="GO:0000287">
    <property type="term" value="F:magnesium ion binding"/>
    <property type="evidence" value="ECO:0007669"/>
    <property type="project" value="InterPro"/>
</dbReference>
<dbReference type="PROSITE" id="PS01293">
    <property type="entry name" value="NUDIX_COA"/>
    <property type="match status" value="1"/>
</dbReference>
<evidence type="ECO:0000256" key="7">
    <source>
        <dbReference type="ARBA" id="ARBA00023211"/>
    </source>
</evidence>
<name>A0A5Q0THU7_9VIBR</name>
<evidence type="ECO:0000256" key="3">
    <source>
        <dbReference type="ARBA" id="ARBA00006506"/>
    </source>
</evidence>
<dbReference type="Pfam" id="PF00293">
    <property type="entry name" value="NUDIX"/>
    <property type="match status" value="1"/>
</dbReference>
<dbReference type="InterPro" id="IPR000059">
    <property type="entry name" value="NUDIX_hydrolase_NudL_CS"/>
</dbReference>
<evidence type="ECO:0000313" key="9">
    <source>
        <dbReference type="EMBL" id="QGA64889.1"/>
    </source>
</evidence>
<dbReference type="InterPro" id="IPR015797">
    <property type="entry name" value="NUDIX_hydrolase-like_dom_sf"/>
</dbReference>
<keyword evidence="10" id="KW-1185">Reference proteome</keyword>
<evidence type="ECO:0000259" key="8">
    <source>
        <dbReference type="PROSITE" id="PS51462"/>
    </source>
</evidence>